<sequence length="376" mass="42195">MDMDYRLLRNEPLSTMHSKRIAPQQISLNIKKASGKETEVQFEATAAKRWLATKISFPRRKYSITMTSTCRFRWRDSGRGRCSRTRRGQTLTFTLKIRVLDCNDGNGRITVSIPGYTQDKLNIEIRSSCPCSCEQNKERNSAVCRGNGHLSCGTCECSDGYFGQQCECMGYERDTCRARPDSTVCSGRGNCVCGMCECQAGFEGQHCECNNENCNWFNNSICGGSDHGICNCGECTCKPEYTGTACELPMSTDGCIAPNGIICNGHGNCIGNTCQCRGTYRGRTCDQCPTCIGQCSILWPCIQCTIFQTGELTREDCYYQCRQYGIMPVDSLERRESSRLCMFRDDDNCSVSFMYMFDEDGELVVEASRQKNCARQ</sequence>
<dbReference type="EMBL" id="KB199650">
    <property type="protein sequence ID" value="ESP05686.1"/>
    <property type="molecule type" value="Genomic_DNA"/>
</dbReference>
<dbReference type="SMART" id="SM01242">
    <property type="entry name" value="Integrin_B_tail"/>
    <property type="match status" value="1"/>
</dbReference>
<keyword evidence="13" id="KW-0401">Integrin</keyword>
<evidence type="ECO:0000256" key="16">
    <source>
        <dbReference type="ARBA" id="ARBA00023180"/>
    </source>
</evidence>
<dbReference type="PANTHER" id="PTHR10082:SF60">
    <property type="entry name" value="INTEGRIN BETA-PS"/>
    <property type="match status" value="1"/>
</dbReference>
<dbReference type="PANTHER" id="PTHR10082">
    <property type="entry name" value="INTEGRIN BETA SUBUNIT"/>
    <property type="match status" value="1"/>
</dbReference>
<keyword evidence="15" id="KW-1015">Disulfide bond</keyword>
<evidence type="ECO:0000256" key="5">
    <source>
        <dbReference type="ARBA" id="ARBA00022692"/>
    </source>
</evidence>
<evidence type="ECO:0000256" key="10">
    <source>
        <dbReference type="ARBA" id="ARBA00022842"/>
    </source>
</evidence>
<dbReference type="Pfam" id="PF23105">
    <property type="entry name" value="EGF_integrin"/>
    <property type="match status" value="1"/>
</dbReference>
<evidence type="ECO:0000256" key="7">
    <source>
        <dbReference type="ARBA" id="ARBA00022729"/>
    </source>
</evidence>
<evidence type="ECO:0000256" key="15">
    <source>
        <dbReference type="ARBA" id="ARBA00023157"/>
    </source>
</evidence>
<comment type="similarity">
    <text evidence="2">Belongs to the integrin beta chain family.</text>
</comment>
<dbReference type="OrthoDB" id="410592at2759"/>
<dbReference type="InterPro" id="IPR057073">
    <property type="entry name" value="EGF_integrin_2"/>
</dbReference>
<dbReference type="Gene3D" id="2.10.25.10">
    <property type="entry name" value="Laminin"/>
    <property type="match status" value="3"/>
</dbReference>
<dbReference type="InterPro" id="IPR032695">
    <property type="entry name" value="Integrin_dom_sf"/>
</dbReference>
<dbReference type="Pfam" id="PF18372">
    <property type="entry name" value="I-EGF_1"/>
    <property type="match status" value="1"/>
</dbReference>
<dbReference type="SUPFAM" id="SSF69687">
    <property type="entry name" value="Integrin beta tail domain"/>
    <property type="match status" value="1"/>
</dbReference>
<keyword evidence="4" id="KW-0245">EGF-like domain</keyword>
<dbReference type="InterPro" id="IPR012896">
    <property type="entry name" value="Integrin_bsu_tail"/>
</dbReference>
<dbReference type="AlphaFoldDB" id="V4BD05"/>
<keyword evidence="3" id="KW-1003">Cell membrane</keyword>
<dbReference type="GO" id="GO:0008305">
    <property type="term" value="C:integrin complex"/>
    <property type="evidence" value="ECO:0007669"/>
    <property type="project" value="TreeGrafter"/>
</dbReference>
<evidence type="ECO:0000256" key="8">
    <source>
        <dbReference type="ARBA" id="ARBA00022737"/>
    </source>
</evidence>
<dbReference type="FunFam" id="2.10.25.10:FF:000075">
    <property type="entry name" value="Integrin beta"/>
    <property type="match status" value="1"/>
</dbReference>
<dbReference type="GO" id="GO:0016477">
    <property type="term" value="P:cell migration"/>
    <property type="evidence" value="ECO:0007669"/>
    <property type="project" value="TreeGrafter"/>
</dbReference>
<dbReference type="InterPro" id="IPR057243">
    <property type="entry name" value="Integrin_I-EGF_CS"/>
</dbReference>
<name>V4BD05_LOTGI</name>
<dbReference type="GO" id="GO:0009986">
    <property type="term" value="C:cell surface"/>
    <property type="evidence" value="ECO:0007669"/>
    <property type="project" value="TreeGrafter"/>
</dbReference>
<comment type="subcellular location">
    <subcellularLocation>
        <location evidence="1">Cell membrane</location>
        <topology evidence="1">Single-pass type I membrane protein</topology>
    </subcellularLocation>
</comment>
<dbReference type="SUPFAM" id="SSF69179">
    <property type="entry name" value="Integrin domains"/>
    <property type="match status" value="1"/>
</dbReference>
<dbReference type="Gene3D" id="2.60.40.1510">
    <property type="entry name" value="ntegrin, alpha v. Chain A, domain 3"/>
    <property type="match status" value="1"/>
</dbReference>
<keyword evidence="5" id="KW-0812">Transmembrane</keyword>
<evidence type="ECO:0000256" key="13">
    <source>
        <dbReference type="ARBA" id="ARBA00023037"/>
    </source>
</evidence>
<dbReference type="Pfam" id="PF07965">
    <property type="entry name" value="Integrin_B_tail"/>
    <property type="match status" value="1"/>
</dbReference>
<dbReference type="GO" id="GO:0007160">
    <property type="term" value="P:cell-matrix adhesion"/>
    <property type="evidence" value="ECO:0007669"/>
    <property type="project" value="TreeGrafter"/>
</dbReference>
<keyword evidence="9" id="KW-0106">Calcium</keyword>
<dbReference type="PROSITE" id="PS00243">
    <property type="entry name" value="I_EGF_1"/>
    <property type="match status" value="1"/>
</dbReference>
<evidence type="ECO:0000256" key="4">
    <source>
        <dbReference type="ARBA" id="ARBA00022536"/>
    </source>
</evidence>
<evidence type="ECO:0000256" key="3">
    <source>
        <dbReference type="ARBA" id="ARBA00022475"/>
    </source>
</evidence>
<keyword evidence="8" id="KW-0677">Repeat</keyword>
<dbReference type="HOGENOM" id="CLU_736275_0_0_1"/>
<evidence type="ECO:0000313" key="18">
    <source>
        <dbReference type="EMBL" id="ESP05686.1"/>
    </source>
</evidence>
<dbReference type="SUPFAM" id="SSF57196">
    <property type="entry name" value="EGF/Laminin"/>
    <property type="match status" value="2"/>
</dbReference>
<dbReference type="KEGG" id="lgi:LOTGIDRAFT_228160"/>
<dbReference type="RefSeq" id="XP_009044231.1">
    <property type="nucleotide sequence ID" value="XM_009045983.1"/>
</dbReference>
<dbReference type="GO" id="GO:0098609">
    <property type="term" value="P:cell-cell adhesion"/>
    <property type="evidence" value="ECO:0007669"/>
    <property type="project" value="TreeGrafter"/>
</dbReference>
<dbReference type="Gene3D" id="4.10.1240.30">
    <property type="match status" value="1"/>
</dbReference>
<dbReference type="GO" id="GO:0046872">
    <property type="term" value="F:metal ion binding"/>
    <property type="evidence" value="ECO:0007669"/>
    <property type="project" value="UniProtKB-KW"/>
</dbReference>
<reference evidence="18 19" key="1">
    <citation type="journal article" date="2013" name="Nature">
        <title>Insights into bilaterian evolution from three spiralian genomes.</title>
        <authorList>
            <person name="Simakov O."/>
            <person name="Marletaz F."/>
            <person name="Cho S.J."/>
            <person name="Edsinger-Gonzales E."/>
            <person name="Havlak P."/>
            <person name="Hellsten U."/>
            <person name="Kuo D.H."/>
            <person name="Larsson T."/>
            <person name="Lv J."/>
            <person name="Arendt D."/>
            <person name="Savage R."/>
            <person name="Osoegawa K."/>
            <person name="de Jong P."/>
            <person name="Grimwood J."/>
            <person name="Chapman J.A."/>
            <person name="Shapiro H."/>
            <person name="Aerts A."/>
            <person name="Otillar R.P."/>
            <person name="Terry A.Y."/>
            <person name="Boore J.L."/>
            <person name="Grigoriev I.V."/>
            <person name="Lindberg D.R."/>
            <person name="Seaver E.C."/>
            <person name="Weisblat D.A."/>
            <person name="Putnam N.H."/>
            <person name="Rokhsar D.S."/>
        </authorList>
    </citation>
    <scope>NUCLEOTIDE SEQUENCE [LARGE SCALE GENOMIC DNA]</scope>
</reference>
<evidence type="ECO:0000256" key="14">
    <source>
        <dbReference type="ARBA" id="ARBA00023136"/>
    </source>
</evidence>
<evidence type="ECO:0000256" key="9">
    <source>
        <dbReference type="ARBA" id="ARBA00022837"/>
    </source>
</evidence>
<dbReference type="CTD" id="20247562"/>
<dbReference type="InterPro" id="IPR040622">
    <property type="entry name" value="EGF_integrin_1"/>
</dbReference>
<keyword evidence="10" id="KW-0460">Magnesium</keyword>
<keyword evidence="6" id="KW-0479">Metal-binding</keyword>
<keyword evidence="7" id="KW-0732">Signal</keyword>
<evidence type="ECO:0000256" key="2">
    <source>
        <dbReference type="ARBA" id="ARBA00007449"/>
    </source>
</evidence>
<dbReference type="OMA" id="CECAATE"/>
<protein>
    <recommendedName>
        <fullName evidence="17">Integrin beta subunit tail domain-containing protein</fullName>
    </recommendedName>
</protein>
<evidence type="ECO:0000256" key="12">
    <source>
        <dbReference type="ARBA" id="ARBA00022989"/>
    </source>
</evidence>
<dbReference type="GO" id="GO:0007229">
    <property type="term" value="P:integrin-mediated signaling pathway"/>
    <property type="evidence" value="ECO:0007669"/>
    <property type="project" value="UniProtKB-KW"/>
</dbReference>
<feature type="domain" description="Integrin beta subunit tail" evidence="17">
    <location>
        <begin position="295"/>
        <end position="375"/>
    </location>
</feature>
<dbReference type="GO" id="GO:0005925">
    <property type="term" value="C:focal adhesion"/>
    <property type="evidence" value="ECO:0007669"/>
    <property type="project" value="TreeGrafter"/>
</dbReference>
<keyword evidence="11" id="KW-0130">Cell adhesion</keyword>
<proteinExistence type="inferred from homology"/>
<evidence type="ECO:0000256" key="6">
    <source>
        <dbReference type="ARBA" id="ARBA00022723"/>
    </source>
</evidence>
<evidence type="ECO:0000256" key="11">
    <source>
        <dbReference type="ARBA" id="ARBA00022889"/>
    </source>
</evidence>
<dbReference type="GO" id="GO:0033627">
    <property type="term" value="P:cell adhesion mediated by integrin"/>
    <property type="evidence" value="ECO:0007669"/>
    <property type="project" value="TreeGrafter"/>
</dbReference>
<keyword evidence="14" id="KW-0472">Membrane</keyword>
<organism evidence="18 19">
    <name type="scientific">Lottia gigantea</name>
    <name type="common">Giant owl limpet</name>
    <dbReference type="NCBI Taxonomy" id="225164"/>
    <lineage>
        <taxon>Eukaryota</taxon>
        <taxon>Metazoa</taxon>
        <taxon>Spiralia</taxon>
        <taxon>Lophotrochozoa</taxon>
        <taxon>Mollusca</taxon>
        <taxon>Gastropoda</taxon>
        <taxon>Patellogastropoda</taxon>
        <taxon>Lottioidea</taxon>
        <taxon>Lottiidae</taxon>
        <taxon>Lottia</taxon>
    </lineage>
</organism>
<dbReference type="FunFam" id="2.10.25.10:FF:000098">
    <property type="entry name" value="Integrin beta"/>
    <property type="match status" value="1"/>
</dbReference>
<accession>V4BD05</accession>
<evidence type="ECO:0000256" key="1">
    <source>
        <dbReference type="ARBA" id="ARBA00004251"/>
    </source>
</evidence>
<dbReference type="InterPro" id="IPR015812">
    <property type="entry name" value="Integrin_bsu"/>
</dbReference>
<dbReference type="STRING" id="225164.V4BD05"/>
<dbReference type="InterPro" id="IPR036349">
    <property type="entry name" value="Integrin_bsu_tail_dom_sf"/>
</dbReference>
<keyword evidence="16" id="KW-0325">Glycoprotein</keyword>
<evidence type="ECO:0000259" key="17">
    <source>
        <dbReference type="SMART" id="SM01242"/>
    </source>
</evidence>
<keyword evidence="19" id="KW-1185">Reference proteome</keyword>
<keyword evidence="12" id="KW-1133">Transmembrane helix</keyword>
<dbReference type="GO" id="GO:0005178">
    <property type="term" value="F:integrin binding"/>
    <property type="evidence" value="ECO:0007669"/>
    <property type="project" value="TreeGrafter"/>
</dbReference>
<dbReference type="Proteomes" id="UP000030746">
    <property type="component" value="Unassembled WGS sequence"/>
</dbReference>
<gene>
    <name evidence="18" type="ORF">LOTGIDRAFT_228160</name>
</gene>
<dbReference type="GeneID" id="20247562"/>
<evidence type="ECO:0000313" key="19">
    <source>
        <dbReference type="Proteomes" id="UP000030746"/>
    </source>
</evidence>